<dbReference type="GO" id="GO:0005975">
    <property type="term" value="P:carbohydrate metabolic process"/>
    <property type="evidence" value="ECO:0007669"/>
    <property type="project" value="InterPro"/>
</dbReference>
<comment type="caution">
    <text evidence="4">The sequence shown here is derived from an EMBL/GenBank/DDBJ whole genome shotgun (WGS) entry which is preliminary data.</text>
</comment>
<protein>
    <submittedName>
        <fullName evidence="4">Uncharacterized protein</fullName>
    </submittedName>
</protein>
<name>A0A8J5FAW8_ZINOF</name>
<evidence type="ECO:0000313" key="4">
    <source>
        <dbReference type="EMBL" id="KAG6483415.1"/>
    </source>
</evidence>
<evidence type="ECO:0000313" key="5">
    <source>
        <dbReference type="Proteomes" id="UP000734854"/>
    </source>
</evidence>
<evidence type="ECO:0000256" key="3">
    <source>
        <dbReference type="SAM" id="SignalP"/>
    </source>
</evidence>
<dbReference type="PANTHER" id="PTHR10353:SF28">
    <property type="entry name" value="BETA-GLUCOSIDASE 44"/>
    <property type="match status" value="1"/>
</dbReference>
<dbReference type="PRINTS" id="PR00131">
    <property type="entry name" value="GLHYDRLASE1"/>
</dbReference>
<dbReference type="Pfam" id="PF00232">
    <property type="entry name" value="Glyco_hydro_1"/>
    <property type="match status" value="2"/>
</dbReference>
<reference evidence="4 5" key="1">
    <citation type="submission" date="2020-08" db="EMBL/GenBank/DDBJ databases">
        <title>Plant Genome Project.</title>
        <authorList>
            <person name="Zhang R.-G."/>
        </authorList>
    </citation>
    <scope>NUCLEOTIDE SEQUENCE [LARGE SCALE GENOMIC DNA]</scope>
    <source>
        <tissue evidence="4">Rhizome</tissue>
    </source>
</reference>
<dbReference type="FunFam" id="3.20.20.80:FF:000041">
    <property type="entry name" value="Beta-glucosidase 7"/>
    <property type="match status" value="1"/>
</dbReference>
<gene>
    <name evidence="4" type="ORF">ZIOFF_060060</name>
</gene>
<feature type="signal peptide" evidence="3">
    <location>
        <begin position="1"/>
        <end position="27"/>
    </location>
</feature>
<keyword evidence="5" id="KW-1185">Reference proteome</keyword>
<accession>A0A8J5FAW8</accession>
<dbReference type="Gene3D" id="3.20.20.80">
    <property type="entry name" value="Glycosidases"/>
    <property type="match status" value="2"/>
</dbReference>
<feature type="chain" id="PRO_5035171459" evidence="3">
    <location>
        <begin position="28"/>
        <end position="432"/>
    </location>
</feature>
<dbReference type="InterPro" id="IPR017853">
    <property type="entry name" value="GH"/>
</dbReference>
<dbReference type="SUPFAM" id="SSF51445">
    <property type="entry name" value="(Trans)glycosidases"/>
    <property type="match status" value="1"/>
</dbReference>
<dbReference type="Proteomes" id="UP000734854">
    <property type="component" value="Unassembled WGS sequence"/>
</dbReference>
<dbReference type="GO" id="GO:0008422">
    <property type="term" value="F:beta-glucosidase activity"/>
    <property type="evidence" value="ECO:0007669"/>
    <property type="project" value="TreeGrafter"/>
</dbReference>
<evidence type="ECO:0000256" key="1">
    <source>
        <dbReference type="ARBA" id="ARBA00010838"/>
    </source>
</evidence>
<dbReference type="InterPro" id="IPR001360">
    <property type="entry name" value="Glyco_hydro_1"/>
</dbReference>
<comment type="similarity">
    <text evidence="1 2">Belongs to the glycosyl hydrolase 1 family.</text>
</comment>
<dbReference type="PANTHER" id="PTHR10353">
    <property type="entry name" value="GLYCOSYL HYDROLASE"/>
    <property type="match status" value="1"/>
</dbReference>
<sequence>MDFQRSPFCFSSFIVFFLLLSFEPSQAGHGLSRESFPEGFVFGTAASAYQVEGMALKGGRGPSIWDAFVRIPNTIAGNATADVTVDEYHHYKEYLGWLSPKIVDAFADYADFCFERFGDRVKNWFTFNEPRCIAALGYDDGLHAPGRCTGCKAGGNSTIEPYIAAHNLILSHATAVKRYREKYQKEQKGMIGILLDFVWYEPYTYSVQDKAAAQRARDFHIGWFLHPLTYGYYPESMQVIVKERLPKFNEEQVEMVKGSYDYVGVNQYTSFYMKDAGVVDPKPVSYQADWHVEYKYDRDGVPIGPLANSYWLYIVPWGIYKAVTYVKETYHNPVIILAENGMDQPGNATLPEVLQDTTRVNYFKSYITNLKRAMDDGATVIGYFAWSLLDNFEWALGYTSRFGIVYVDFKNKKRFPKNSAYWFKKILQRKSD</sequence>
<evidence type="ECO:0000256" key="2">
    <source>
        <dbReference type="RuleBase" id="RU003690"/>
    </source>
</evidence>
<dbReference type="EMBL" id="JACMSC010000016">
    <property type="protein sequence ID" value="KAG6483415.1"/>
    <property type="molecule type" value="Genomic_DNA"/>
</dbReference>
<dbReference type="AlphaFoldDB" id="A0A8J5FAW8"/>
<proteinExistence type="inferred from homology"/>
<organism evidence="4 5">
    <name type="scientific">Zingiber officinale</name>
    <name type="common">Ginger</name>
    <name type="synonym">Amomum zingiber</name>
    <dbReference type="NCBI Taxonomy" id="94328"/>
    <lineage>
        <taxon>Eukaryota</taxon>
        <taxon>Viridiplantae</taxon>
        <taxon>Streptophyta</taxon>
        <taxon>Embryophyta</taxon>
        <taxon>Tracheophyta</taxon>
        <taxon>Spermatophyta</taxon>
        <taxon>Magnoliopsida</taxon>
        <taxon>Liliopsida</taxon>
        <taxon>Zingiberales</taxon>
        <taxon>Zingiberaceae</taxon>
        <taxon>Zingiber</taxon>
    </lineage>
</organism>
<keyword evidence="3" id="KW-0732">Signal</keyword>